<evidence type="ECO:0000313" key="2">
    <source>
        <dbReference type="Proteomes" id="UP000784294"/>
    </source>
</evidence>
<name>A0A3S5BGX3_9PLAT</name>
<reference evidence="1" key="1">
    <citation type="submission" date="2018-11" db="EMBL/GenBank/DDBJ databases">
        <authorList>
            <consortium name="Pathogen Informatics"/>
        </authorList>
    </citation>
    <scope>NUCLEOTIDE SEQUENCE</scope>
</reference>
<dbReference type="Proteomes" id="UP000784294">
    <property type="component" value="Unassembled WGS sequence"/>
</dbReference>
<proteinExistence type="predicted"/>
<dbReference type="EMBL" id="CAAALY010064314">
    <property type="protein sequence ID" value="VEL23846.1"/>
    <property type="molecule type" value="Genomic_DNA"/>
</dbReference>
<protein>
    <submittedName>
        <fullName evidence="1">Uncharacterized protein</fullName>
    </submittedName>
</protein>
<accession>A0A3S5BGX3</accession>
<organism evidence="1 2">
    <name type="scientific">Protopolystoma xenopodis</name>
    <dbReference type="NCBI Taxonomy" id="117903"/>
    <lineage>
        <taxon>Eukaryota</taxon>
        <taxon>Metazoa</taxon>
        <taxon>Spiralia</taxon>
        <taxon>Lophotrochozoa</taxon>
        <taxon>Platyhelminthes</taxon>
        <taxon>Monogenea</taxon>
        <taxon>Polyopisthocotylea</taxon>
        <taxon>Polystomatidea</taxon>
        <taxon>Polystomatidae</taxon>
        <taxon>Protopolystoma</taxon>
    </lineage>
</organism>
<dbReference type="AlphaFoldDB" id="A0A3S5BGX3"/>
<gene>
    <name evidence="1" type="ORF">PXEA_LOCUS17286</name>
</gene>
<keyword evidence="2" id="KW-1185">Reference proteome</keyword>
<sequence length="91" mass="10012">MSLPHWPRYRPANETQPQSTLHMVLASNLSTGVGMNEERCRFWQGLVPSLSEMANSSLVCPLALKPFTARLASPYANPCLDPENGGLSEKI</sequence>
<comment type="caution">
    <text evidence="1">The sequence shown here is derived from an EMBL/GenBank/DDBJ whole genome shotgun (WGS) entry which is preliminary data.</text>
</comment>
<evidence type="ECO:0000313" key="1">
    <source>
        <dbReference type="EMBL" id="VEL23846.1"/>
    </source>
</evidence>